<dbReference type="EMBL" id="CP141889">
    <property type="protein sequence ID" value="WRT69515.1"/>
    <property type="molecule type" value="Genomic_DNA"/>
</dbReference>
<dbReference type="Proteomes" id="UP001329825">
    <property type="component" value="Chromosome 9"/>
</dbReference>
<dbReference type="GeneID" id="87958631"/>
<dbReference type="RefSeq" id="XP_062794254.1">
    <property type="nucleotide sequence ID" value="XM_062938203.1"/>
</dbReference>
<evidence type="ECO:0008006" key="3">
    <source>
        <dbReference type="Google" id="ProtNLM"/>
    </source>
</evidence>
<keyword evidence="2" id="KW-1185">Reference proteome</keyword>
<evidence type="ECO:0000313" key="2">
    <source>
        <dbReference type="Proteomes" id="UP001329825"/>
    </source>
</evidence>
<organism evidence="1 2">
    <name type="scientific">Kwoniella shivajii</name>
    <dbReference type="NCBI Taxonomy" id="564305"/>
    <lineage>
        <taxon>Eukaryota</taxon>
        <taxon>Fungi</taxon>
        <taxon>Dikarya</taxon>
        <taxon>Basidiomycota</taxon>
        <taxon>Agaricomycotina</taxon>
        <taxon>Tremellomycetes</taxon>
        <taxon>Tremellales</taxon>
        <taxon>Cryptococcaceae</taxon>
        <taxon>Kwoniella</taxon>
    </lineage>
</organism>
<proteinExistence type="predicted"/>
<sequence>MRKILSNRFFKRRTDTELSNTALNPNVPADLFSLIVTFVSDQHTLFALTLTNKHFNQLAAPMLYQEVRLSRPGAFKLFVKSAPAHRKQSVQTLDLTFNVRWLNIDLERLKKKYPVKIAESRLYNLKKLVVISKGAERHSREIGNTRFTNHLITLVIQWIKIFCPIEGPNTFRGRHYGQDGREGEVLWAKSPLFEMINQWSRTEHVDLPIIPHTITWGGPMEISGLPHVSGPLPTMKKVTMHNWNSDRLHEDGCLLAEWLDSLENEIILATEDNKLGRRVYDGEMDQRVILSLRDPISTYSRYRLEDWIKDDEDRSQVYRIDNQEQTFQPECDIWDVE</sequence>
<evidence type="ECO:0000313" key="1">
    <source>
        <dbReference type="EMBL" id="WRT69515.1"/>
    </source>
</evidence>
<protein>
    <recommendedName>
        <fullName evidence="3">F-box domain-containing protein</fullName>
    </recommendedName>
</protein>
<gene>
    <name evidence="1" type="ORF">IL334_006501</name>
</gene>
<name>A0ABZ1D816_9TREE</name>
<accession>A0ABZ1D816</accession>
<reference evidence="1 2" key="1">
    <citation type="submission" date="2024-01" db="EMBL/GenBank/DDBJ databases">
        <title>Comparative genomics of Cryptococcus and Kwoniella reveals pathogenesis evolution and contrasting modes of karyotype evolution via chromosome fusion or intercentromeric recombination.</title>
        <authorList>
            <person name="Coelho M.A."/>
            <person name="David-Palma M."/>
            <person name="Shea T."/>
            <person name="Bowers K."/>
            <person name="McGinley-Smith S."/>
            <person name="Mohammad A.W."/>
            <person name="Gnirke A."/>
            <person name="Yurkov A.M."/>
            <person name="Nowrousian M."/>
            <person name="Sun S."/>
            <person name="Cuomo C.A."/>
            <person name="Heitman J."/>
        </authorList>
    </citation>
    <scope>NUCLEOTIDE SEQUENCE [LARGE SCALE GENOMIC DNA]</scope>
    <source>
        <strain evidence="1">CBS 11374</strain>
    </source>
</reference>